<sequence>MTAQILAAELANLISDSKRKNTELRTAAEKALQDLKSLSNTSEAQLSAGKQPWCEADASDADNPKRSLETTALLLSIPDCLRHSQCKVHLHCGFLLTAVERLEGAIKRTIARGS</sequence>
<accession>A0A8H7J5W7</accession>
<proteinExistence type="predicted"/>
<protein>
    <submittedName>
        <fullName evidence="1">Uncharacterized protein</fullName>
    </submittedName>
</protein>
<keyword evidence="2" id="KW-1185">Reference proteome</keyword>
<reference evidence="1" key="1">
    <citation type="submission" date="2018-12" db="EMBL/GenBank/DDBJ databases">
        <authorList>
            <person name="Syme R.A."/>
            <person name="Farfan-Caceres L."/>
            <person name="Lichtenzveig J."/>
        </authorList>
    </citation>
    <scope>NUCLEOTIDE SEQUENCE</scope>
    <source>
        <strain evidence="1">Al4</strain>
    </source>
</reference>
<dbReference type="Proteomes" id="UP000651452">
    <property type="component" value="Unassembled WGS sequence"/>
</dbReference>
<dbReference type="EMBL" id="RZGK01000010">
    <property type="protein sequence ID" value="KAF9696236.1"/>
    <property type="molecule type" value="Genomic_DNA"/>
</dbReference>
<evidence type="ECO:0000313" key="2">
    <source>
        <dbReference type="Proteomes" id="UP000651452"/>
    </source>
</evidence>
<name>A0A8H7J5W7_9PLEO</name>
<organism evidence="1 2">
    <name type="scientific">Ascochyta lentis</name>
    <dbReference type="NCBI Taxonomy" id="205686"/>
    <lineage>
        <taxon>Eukaryota</taxon>
        <taxon>Fungi</taxon>
        <taxon>Dikarya</taxon>
        <taxon>Ascomycota</taxon>
        <taxon>Pezizomycotina</taxon>
        <taxon>Dothideomycetes</taxon>
        <taxon>Pleosporomycetidae</taxon>
        <taxon>Pleosporales</taxon>
        <taxon>Pleosporineae</taxon>
        <taxon>Didymellaceae</taxon>
        <taxon>Ascochyta</taxon>
    </lineage>
</organism>
<evidence type="ECO:0000313" key="1">
    <source>
        <dbReference type="EMBL" id="KAF9696236.1"/>
    </source>
</evidence>
<dbReference type="OrthoDB" id="294853at2759"/>
<comment type="caution">
    <text evidence="1">The sequence shown here is derived from an EMBL/GenBank/DDBJ whole genome shotgun (WGS) entry which is preliminary data.</text>
</comment>
<reference evidence="1" key="2">
    <citation type="submission" date="2020-09" db="EMBL/GenBank/DDBJ databases">
        <title>Reference genome assembly for Australian Ascochyta lentis isolate Al4.</title>
        <authorList>
            <person name="Lee R.C."/>
            <person name="Farfan-Caceres L.M."/>
            <person name="Debler J.W."/>
            <person name="Williams A.H."/>
            <person name="Henares B.M."/>
        </authorList>
    </citation>
    <scope>NUCLEOTIDE SEQUENCE</scope>
    <source>
        <strain evidence="1">Al4</strain>
    </source>
</reference>
<gene>
    <name evidence="1" type="ORF">EKO04_005928</name>
</gene>
<dbReference type="AlphaFoldDB" id="A0A8H7J5W7"/>